<organism evidence="1">
    <name type="scientific">Caudovirales sp. ctUL28</name>
    <dbReference type="NCBI Taxonomy" id="2826778"/>
    <lineage>
        <taxon>Viruses</taxon>
        <taxon>Duplodnaviria</taxon>
        <taxon>Heunggongvirae</taxon>
        <taxon>Uroviricota</taxon>
        <taxon>Caudoviricetes</taxon>
    </lineage>
</organism>
<sequence length="153" mass="16950">MTLVETMENLAEFLRETVSEYSSEQPSGKKPVAVYAGYPPVAISSEEGPSFIYALATDFTDAQEEPYGTVKVEIGFSVYDENKEDGWRSLFNLMEHVRQALLKHRCIAGRSSLVLPLKGAVSDSQPFPQWEGKITASYTIGQPTEVGINYDGF</sequence>
<dbReference type="EMBL" id="BK014996">
    <property type="protein sequence ID" value="DAD86186.1"/>
    <property type="molecule type" value="Genomic_DNA"/>
</dbReference>
<accession>A0A8S5MVQ7</accession>
<proteinExistence type="predicted"/>
<evidence type="ECO:0000313" key="1">
    <source>
        <dbReference type="EMBL" id="DAD86186.1"/>
    </source>
</evidence>
<protein>
    <submittedName>
        <fullName evidence="1">Tail completion protein</fullName>
    </submittedName>
</protein>
<reference evidence="1" key="1">
    <citation type="journal article" date="2021" name="Proc. Natl. Acad. Sci. U.S.A.">
        <title>A Catalog of Tens of Thousands of Viruses from Human Metagenomes Reveals Hidden Associations with Chronic Diseases.</title>
        <authorList>
            <person name="Tisza M.J."/>
            <person name="Buck C.B."/>
        </authorList>
    </citation>
    <scope>NUCLEOTIDE SEQUENCE</scope>
    <source>
        <strain evidence="1">CtUL28</strain>
    </source>
</reference>
<name>A0A8S5MVQ7_9CAUD</name>